<accession>A0A136WDE9</accession>
<keyword evidence="1" id="KW-0472">Membrane</keyword>
<dbReference type="OrthoDB" id="2065033at2"/>
<keyword evidence="1" id="KW-0812">Transmembrane</keyword>
<feature type="transmembrane region" description="Helical" evidence="1">
    <location>
        <begin position="128"/>
        <end position="146"/>
    </location>
</feature>
<dbReference type="InterPro" id="IPR002798">
    <property type="entry name" value="SpoIIM-like"/>
</dbReference>
<dbReference type="STRING" id="36847.CLNEO_19250"/>
<evidence type="ECO:0000256" key="1">
    <source>
        <dbReference type="SAM" id="Phobius"/>
    </source>
</evidence>
<protein>
    <submittedName>
        <fullName evidence="2">Stage II sporulation protein M</fullName>
    </submittedName>
</protein>
<gene>
    <name evidence="2" type="primary">spoIIM</name>
    <name evidence="2" type="ORF">CLNEO_19250</name>
</gene>
<keyword evidence="3" id="KW-1185">Reference proteome</keyword>
<comment type="caution">
    <text evidence="2">The sequence shown here is derived from an EMBL/GenBank/DDBJ whole genome shotgun (WGS) entry which is preliminary data.</text>
</comment>
<dbReference type="AlphaFoldDB" id="A0A136WDE9"/>
<reference evidence="2 3" key="1">
    <citation type="submission" date="2016-01" db="EMBL/GenBank/DDBJ databases">
        <title>Genome sequence of Clostridium neopropionicum X4, DSM-3847.</title>
        <authorList>
            <person name="Poehlein A."/>
            <person name="Beck M.H."/>
            <person name="Bengelsdorf F.R."/>
            <person name="Daniel R."/>
            <person name="Duerre P."/>
        </authorList>
    </citation>
    <scope>NUCLEOTIDE SEQUENCE [LARGE SCALE GENOMIC DNA]</scope>
    <source>
        <strain evidence="2 3">DSM-3847</strain>
    </source>
</reference>
<feature type="transmembrane region" description="Helical" evidence="1">
    <location>
        <begin position="167"/>
        <end position="189"/>
    </location>
</feature>
<sequence>MVKRNKWLDKRGQKIIIIVCLSFLVGVMGGAIAANLMGPNAKSELILWMKSGAQAQQSGSFTAIFWKYLKYDIIIWLGGWLQLGLFLSGMAFLLRSISLGFASAMMMVTYGVKGVWGAMFGILPQNIILIPAYIFIMCAAIYYLLTWNDGNGKRGLKRERRRKQTEYCIIFLASIVFVAIGAGIEVALYPL</sequence>
<evidence type="ECO:0000313" key="3">
    <source>
        <dbReference type="Proteomes" id="UP000070539"/>
    </source>
</evidence>
<dbReference type="RefSeq" id="WP_066088085.1">
    <property type="nucleotide sequence ID" value="NZ_LRVM01000006.1"/>
</dbReference>
<feature type="transmembrane region" description="Helical" evidence="1">
    <location>
        <begin position="101"/>
        <end position="122"/>
    </location>
</feature>
<dbReference type="Pfam" id="PF01944">
    <property type="entry name" value="SpoIIM"/>
    <property type="match status" value="1"/>
</dbReference>
<feature type="transmembrane region" description="Helical" evidence="1">
    <location>
        <begin position="15"/>
        <end position="37"/>
    </location>
</feature>
<dbReference type="EMBL" id="LRVM01000006">
    <property type="protein sequence ID" value="KXL52516.1"/>
    <property type="molecule type" value="Genomic_DNA"/>
</dbReference>
<feature type="transmembrane region" description="Helical" evidence="1">
    <location>
        <begin position="73"/>
        <end position="94"/>
    </location>
</feature>
<organism evidence="2 3">
    <name type="scientific">Anaerotignum neopropionicum</name>
    <dbReference type="NCBI Taxonomy" id="36847"/>
    <lineage>
        <taxon>Bacteria</taxon>
        <taxon>Bacillati</taxon>
        <taxon>Bacillota</taxon>
        <taxon>Clostridia</taxon>
        <taxon>Lachnospirales</taxon>
        <taxon>Anaerotignaceae</taxon>
        <taxon>Anaerotignum</taxon>
    </lineage>
</organism>
<name>A0A136WDE9_9FIRM</name>
<dbReference type="Proteomes" id="UP000070539">
    <property type="component" value="Unassembled WGS sequence"/>
</dbReference>
<keyword evidence="1" id="KW-1133">Transmembrane helix</keyword>
<proteinExistence type="predicted"/>
<evidence type="ECO:0000313" key="2">
    <source>
        <dbReference type="EMBL" id="KXL52516.1"/>
    </source>
</evidence>